<gene>
    <name evidence="3" type="primary">SCYL3</name>
    <name evidence="3" type="ORF">BGZ99_001418</name>
</gene>
<comment type="caution">
    <text evidence="3">The sequence shown here is derived from an EMBL/GenBank/DDBJ whole genome shotgun (WGS) entry which is preliminary data.</text>
</comment>
<evidence type="ECO:0000313" key="3">
    <source>
        <dbReference type="EMBL" id="KAG0324802.1"/>
    </source>
</evidence>
<sequence>MALLGIFSKAKKCKTGSSTPTPISASAPTDATRSAAPLNITHAHGPKFMTPDEAREMLTKPSTIGFLFSVDPIKMGAAESKGQGSSTGEGSFNAKLTFAQSTQPLQTTPIYTLRDAFYGKRPVSTFTYDPSQFVLDNKDEYLPKAIKKLKTIRHPSVLRFIDCKTGSAGVHLITEQVIPLTVEYLEEITEDEILVGLYDIMVALHFLHSQCHVSHNNVQLGSIFVSNGRWVLGGMEFTGTVAESMESGLTSLLSEELVPPEYQGKPVKMTSRDMDLPYATDVWQYGKLLETLIQDGLLHLKPGTLPLDRILDIDPRKRPPGDIILEYDLFTRNNAVSVVRYCRLKGLDKAQNAKWSGSILPKLQLLPQSIMERIVLPQVLTQEFFAADGFDELYRTLFTPQPPRPLISEEVYRSQVIPFMIKLWTYRQADIRMTVLRLFEVYLKAVVLGEGGSEVLGQIILPEILVGLQDADPKVYLASLCGLAIAIPYALLVTTLLDADATKQKFSVKSLYEQTLIPQIMAFWITDDSTQEANMQLVEVVMGMWCSIYTLGLHTHPAVKDMSATLTLTLVSVLKLSPISERVELISNSFTKHCTNGLFCISGLLKFLPQFLLDDDLQVREAAAKAISIVAHQTTTLVSGPETAADQQDQLQTDADANGASPGLVATTPSAPSPSPTPSAHVSRIRQYCEKQQSLLPSRRPIFSSRRSSIVSQDSFLLSEQSSLKTPSLMTPSLTRAGSFSIDSSSRDTLGSTVDAHTIRDDSDKPPRQHVDSHEDVTSAQTVQDPDEYYEDAMTEETRDDEIELMKALEAAKAEMRMRQLPLEHPPSSTSAATMRSVDINRNDVQSSAAFGWDDSGGDEVDNWDTDDLATLTTPSEQSPSVTLEPTMEDEATRLRREQEKAEKQEQLRLKRDQKHQEMLAKREARRQQLAEKQVQKKGSTNVLESSTAKGTISAITPAPSSTAAVLPTSKSVSNRGRIQLTEAPSEDKDDWDVDENIDMAALETQAGIVEDELFKDLEVTYKAPAYVGGGGPPGLSTSTTSISSSTSSSITLSNSVANIPTAKTIHSPVTMTAATTLTTHAPKATFAAKPLASAGSSPALTPKRVASPLLRTASNGSLNSGFNNGVAGHAKPFVPISPKAAAITISTPPTTSNAVPSLALQVDEAALEEDGWGDDWD</sequence>
<reference evidence="3" key="1">
    <citation type="journal article" date="2020" name="Fungal Divers.">
        <title>Resolving the Mortierellaceae phylogeny through synthesis of multi-gene phylogenetics and phylogenomics.</title>
        <authorList>
            <person name="Vandepol N."/>
            <person name="Liber J."/>
            <person name="Desiro A."/>
            <person name="Na H."/>
            <person name="Kennedy M."/>
            <person name="Barry K."/>
            <person name="Grigoriev I.V."/>
            <person name="Miller A.N."/>
            <person name="O'Donnell K."/>
            <person name="Stajich J.E."/>
            <person name="Bonito G."/>
        </authorList>
    </citation>
    <scope>NUCLEOTIDE SEQUENCE</scope>
    <source>
        <strain evidence="3">REB-010B</strain>
    </source>
</reference>
<feature type="compositionally biased region" description="Low complexity" evidence="1">
    <location>
        <begin position="17"/>
        <end position="32"/>
    </location>
</feature>
<feature type="compositionally biased region" description="Polar residues" evidence="1">
    <location>
        <begin position="871"/>
        <end position="884"/>
    </location>
</feature>
<dbReference type="InterPro" id="IPR051177">
    <property type="entry name" value="CIK-Related_Protein"/>
</dbReference>
<dbReference type="SUPFAM" id="SSF48371">
    <property type="entry name" value="ARM repeat"/>
    <property type="match status" value="1"/>
</dbReference>
<dbReference type="InterPro" id="IPR000719">
    <property type="entry name" value="Prot_kinase_dom"/>
</dbReference>
<feature type="compositionally biased region" description="Basic and acidic residues" evidence="1">
    <location>
        <begin position="757"/>
        <end position="777"/>
    </location>
</feature>
<name>A0A9P6UWX0_9FUNG</name>
<feature type="compositionally biased region" description="Acidic residues" evidence="1">
    <location>
        <begin position="856"/>
        <end position="868"/>
    </location>
</feature>
<dbReference type="AlphaFoldDB" id="A0A9P6UWX0"/>
<evidence type="ECO:0000313" key="4">
    <source>
        <dbReference type="Proteomes" id="UP000738325"/>
    </source>
</evidence>
<organism evidence="3 4">
    <name type="scientific">Dissophora globulifera</name>
    <dbReference type="NCBI Taxonomy" id="979702"/>
    <lineage>
        <taxon>Eukaryota</taxon>
        <taxon>Fungi</taxon>
        <taxon>Fungi incertae sedis</taxon>
        <taxon>Mucoromycota</taxon>
        <taxon>Mortierellomycotina</taxon>
        <taxon>Mortierellomycetes</taxon>
        <taxon>Mortierellales</taxon>
        <taxon>Mortierellaceae</taxon>
        <taxon>Dissophora</taxon>
    </lineage>
</organism>
<feature type="domain" description="Protein kinase" evidence="2">
    <location>
        <begin position="81"/>
        <end position="420"/>
    </location>
</feature>
<feature type="compositionally biased region" description="Polar residues" evidence="1">
    <location>
        <begin position="937"/>
        <end position="949"/>
    </location>
</feature>
<feature type="compositionally biased region" description="Polar residues" evidence="1">
    <location>
        <begin position="738"/>
        <end position="752"/>
    </location>
</feature>
<dbReference type="PANTHER" id="PTHR12984">
    <property type="entry name" value="SCY1-RELATED S/T PROTEIN KINASE-LIKE"/>
    <property type="match status" value="1"/>
</dbReference>
<proteinExistence type="predicted"/>
<dbReference type="InterPro" id="IPR011009">
    <property type="entry name" value="Kinase-like_dom_sf"/>
</dbReference>
<dbReference type="Gene3D" id="1.25.10.10">
    <property type="entry name" value="Leucine-rich Repeat Variant"/>
    <property type="match status" value="1"/>
</dbReference>
<feature type="region of interest" description="Disordered" evidence="1">
    <location>
        <begin position="738"/>
        <end position="789"/>
    </location>
</feature>
<dbReference type="Proteomes" id="UP000738325">
    <property type="component" value="Unassembled WGS sequence"/>
</dbReference>
<dbReference type="GO" id="GO:0004672">
    <property type="term" value="F:protein kinase activity"/>
    <property type="evidence" value="ECO:0007669"/>
    <property type="project" value="InterPro"/>
</dbReference>
<dbReference type="InterPro" id="IPR016024">
    <property type="entry name" value="ARM-type_fold"/>
</dbReference>
<evidence type="ECO:0000259" key="2">
    <source>
        <dbReference type="PROSITE" id="PS50011"/>
    </source>
</evidence>
<feature type="region of interest" description="Disordered" evidence="1">
    <location>
        <begin position="654"/>
        <end position="684"/>
    </location>
</feature>
<dbReference type="InterPro" id="IPR011989">
    <property type="entry name" value="ARM-like"/>
</dbReference>
<feature type="compositionally biased region" description="Basic and acidic residues" evidence="1">
    <location>
        <begin position="891"/>
        <end position="930"/>
    </location>
</feature>
<dbReference type="GO" id="GO:0005524">
    <property type="term" value="F:ATP binding"/>
    <property type="evidence" value="ECO:0007669"/>
    <property type="project" value="InterPro"/>
</dbReference>
<feature type="region of interest" description="Disordered" evidence="1">
    <location>
        <begin position="12"/>
        <end position="33"/>
    </location>
</feature>
<dbReference type="OrthoDB" id="447103at2759"/>
<dbReference type="SUPFAM" id="SSF56112">
    <property type="entry name" value="Protein kinase-like (PK-like)"/>
    <property type="match status" value="1"/>
</dbReference>
<evidence type="ECO:0000256" key="1">
    <source>
        <dbReference type="SAM" id="MobiDB-lite"/>
    </source>
</evidence>
<dbReference type="EMBL" id="JAAAIP010000136">
    <property type="protein sequence ID" value="KAG0324802.1"/>
    <property type="molecule type" value="Genomic_DNA"/>
</dbReference>
<dbReference type="PANTHER" id="PTHR12984:SF3">
    <property type="entry name" value="N-TERMINAL KINASE-LIKE PROTEIN"/>
    <property type="match status" value="1"/>
</dbReference>
<accession>A0A9P6UWX0</accession>
<protein>
    <submittedName>
        <fullName evidence="3">Protein-associating with the carboxyl-terminal domain of ezrin</fullName>
    </submittedName>
</protein>
<keyword evidence="4" id="KW-1185">Reference proteome</keyword>
<dbReference type="PROSITE" id="PS50011">
    <property type="entry name" value="PROTEIN_KINASE_DOM"/>
    <property type="match status" value="1"/>
</dbReference>
<dbReference type="Gene3D" id="3.30.200.20">
    <property type="entry name" value="Phosphorylase Kinase, domain 1"/>
    <property type="match status" value="1"/>
</dbReference>
<feature type="region of interest" description="Disordered" evidence="1">
    <location>
        <begin position="849"/>
        <end position="949"/>
    </location>
</feature>
<dbReference type="Gene3D" id="1.10.510.10">
    <property type="entry name" value="Transferase(Phosphotransferase) domain 1"/>
    <property type="match status" value="1"/>
</dbReference>